<dbReference type="InterPro" id="IPR047263">
    <property type="entry name" value="HNL-like_cupin"/>
</dbReference>
<keyword evidence="1" id="KW-0732">Signal</keyword>
<reference evidence="5" key="1">
    <citation type="submission" date="2018-03" db="EMBL/GenBank/DDBJ databases">
        <title>Gramella fulva sp. nov., isolated from a dry surface of tidal flat.</title>
        <authorList>
            <person name="Hwang S.H."/>
            <person name="Hwang W.M."/>
            <person name="Kang K."/>
            <person name="Ahn T.-Y."/>
        </authorList>
    </citation>
    <scope>NUCLEOTIDE SEQUENCE [LARGE SCALE GENOMIC DNA]</scope>
    <source>
        <strain evidence="5">SH35</strain>
    </source>
</reference>
<evidence type="ECO:0000256" key="1">
    <source>
        <dbReference type="SAM" id="SignalP"/>
    </source>
</evidence>
<dbReference type="PANTHER" id="PTHR43698:SF1">
    <property type="entry name" value="BLL4564 PROTEIN"/>
    <property type="match status" value="1"/>
</dbReference>
<dbReference type="EMBL" id="CP028136">
    <property type="protein sequence ID" value="AVR46838.1"/>
    <property type="molecule type" value="Genomic_DNA"/>
</dbReference>
<proteinExistence type="predicted"/>
<gene>
    <name evidence="4" type="ORF">C7S20_17105</name>
</gene>
<name>A0A2R3Z981_9FLAO</name>
<dbReference type="InterPro" id="IPR027843">
    <property type="entry name" value="DUF4440"/>
</dbReference>
<dbReference type="InterPro" id="IPR013096">
    <property type="entry name" value="Cupin_2"/>
</dbReference>
<sequence length="279" mass="31159">MKKLLILFLGILSTPGFSQEANIFPIGEKAPNVHHTGDVWLNHLAEADETFDFNGTLATFAPGAKLNWHYHPKGQQLYITQGVGYYQEKGKEVQVVRKGDVIKCDPNIEHWHAAAPNSDFAYLAITMNEPTVWTDTLSAEAYNAIKAPELSQKDTKQEILDLSQKKWDWMAEKNTDSLAVLFHDKAQFVHMGGSWGKDREIPVIKSGGIWYKKADVHDVSVDIIGNTAIVLSNITLLAEVGGNEVSHDFIVTEVYVKEGGDWKLANLSFVNQLRGPRED</sequence>
<dbReference type="Gene3D" id="3.10.450.50">
    <property type="match status" value="1"/>
</dbReference>
<evidence type="ECO:0000313" key="4">
    <source>
        <dbReference type="EMBL" id="AVR46838.1"/>
    </source>
</evidence>
<dbReference type="Proteomes" id="UP000241507">
    <property type="component" value="Chromosome"/>
</dbReference>
<dbReference type="AlphaFoldDB" id="A0A2R3Z981"/>
<organism evidence="4 5">
    <name type="scientific">Christiangramia fulva</name>
    <dbReference type="NCBI Taxonomy" id="2126553"/>
    <lineage>
        <taxon>Bacteria</taxon>
        <taxon>Pseudomonadati</taxon>
        <taxon>Bacteroidota</taxon>
        <taxon>Flavobacteriia</taxon>
        <taxon>Flavobacteriales</taxon>
        <taxon>Flavobacteriaceae</taxon>
        <taxon>Christiangramia</taxon>
    </lineage>
</organism>
<dbReference type="InterPro" id="IPR032710">
    <property type="entry name" value="NTF2-like_dom_sf"/>
</dbReference>
<dbReference type="CDD" id="cd02233">
    <property type="entry name" value="cupin_HNL-like"/>
    <property type="match status" value="1"/>
</dbReference>
<dbReference type="PANTHER" id="PTHR43698">
    <property type="entry name" value="RIBD C-TERMINAL DOMAIN CONTAINING PROTEIN"/>
    <property type="match status" value="1"/>
</dbReference>
<dbReference type="OrthoDB" id="9802489at2"/>
<dbReference type="InterPro" id="IPR014710">
    <property type="entry name" value="RmlC-like_jellyroll"/>
</dbReference>
<feature type="signal peptide" evidence="1">
    <location>
        <begin position="1"/>
        <end position="18"/>
    </location>
</feature>
<protein>
    <recommendedName>
        <fullName evidence="6">Cupin domain-containing protein</fullName>
    </recommendedName>
</protein>
<dbReference type="SUPFAM" id="SSF51182">
    <property type="entry name" value="RmlC-like cupins"/>
    <property type="match status" value="1"/>
</dbReference>
<feature type="domain" description="Cupin type-2" evidence="2">
    <location>
        <begin position="57"/>
        <end position="125"/>
    </location>
</feature>
<accession>A0A2R3Z981</accession>
<feature type="chain" id="PRO_5015318421" description="Cupin domain-containing protein" evidence="1">
    <location>
        <begin position="19"/>
        <end position="279"/>
    </location>
</feature>
<keyword evidence="5" id="KW-1185">Reference proteome</keyword>
<dbReference type="KEGG" id="grs:C7S20_17105"/>
<dbReference type="Gene3D" id="2.60.120.10">
    <property type="entry name" value="Jelly Rolls"/>
    <property type="match status" value="1"/>
</dbReference>
<evidence type="ECO:0000259" key="2">
    <source>
        <dbReference type="Pfam" id="PF07883"/>
    </source>
</evidence>
<evidence type="ECO:0000313" key="5">
    <source>
        <dbReference type="Proteomes" id="UP000241507"/>
    </source>
</evidence>
<evidence type="ECO:0008006" key="6">
    <source>
        <dbReference type="Google" id="ProtNLM"/>
    </source>
</evidence>
<dbReference type="InterPro" id="IPR011051">
    <property type="entry name" value="RmlC_Cupin_sf"/>
</dbReference>
<dbReference type="Pfam" id="PF14534">
    <property type="entry name" value="DUF4440"/>
    <property type="match status" value="1"/>
</dbReference>
<dbReference type="SUPFAM" id="SSF54427">
    <property type="entry name" value="NTF2-like"/>
    <property type="match status" value="1"/>
</dbReference>
<evidence type="ECO:0000259" key="3">
    <source>
        <dbReference type="Pfam" id="PF14534"/>
    </source>
</evidence>
<dbReference type="Pfam" id="PF07883">
    <property type="entry name" value="Cupin_2"/>
    <property type="match status" value="1"/>
</dbReference>
<feature type="domain" description="DUF4440" evidence="3">
    <location>
        <begin position="159"/>
        <end position="264"/>
    </location>
</feature>
<dbReference type="RefSeq" id="WP_107013609.1">
    <property type="nucleotide sequence ID" value="NZ_CP028136.1"/>
</dbReference>